<reference evidence="2 3" key="1">
    <citation type="submission" date="2015-01" db="EMBL/GenBank/DDBJ databases">
        <title>Genome sequence of the anaerobic bacterium Geobacter soli GSS01, a dissimilatory Fe(III) reducer from soil.</title>
        <authorList>
            <person name="Yang G."/>
            <person name="Zhou S."/>
        </authorList>
    </citation>
    <scope>NUCLEOTIDE SEQUENCE [LARGE SCALE GENOMIC DNA]</scope>
    <source>
        <strain evidence="2 3">GSS01</strain>
    </source>
</reference>
<dbReference type="Proteomes" id="UP000031433">
    <property type="component" value="Unassembled WGS sequence"/>
</dbReference>
<comment type="caution">
    <text evidence="2">The sequence shown here is derived from an EMBL/GenBank/DDBJ whole genome shotgun (WGS) entry which is preliminary data.</text>
</comment>
<protein>
    <recommendedName>
        <fullName evidence="4">Lipoprotein</fullName>
    </recommendedName>
</protein>
<feature type="signal peptide" evidence="1">
    <location>
        <begin position="1"/>
        <end position="18"/>
    </location>
</feature>
<name>A0A0C1TR06_9BACT</name>
<sequence>MMKLLARTIILSLALLFASCGDRNHSSEFMVSGHVAELQFNTAPSGAQDNVVAKAAFANFSGAVVEAFLVDDYGNKKEGSLGTAVCDSFGTYRMTLPAETRKAGVLVIGVMLDDPTSAMRAFVTGPIVDIDPVSEYVFRDTIRLGHPLGQVPASDLVAHTESVRFSIQEISFDQAETLSDALVAIYRLCNPPLLGYSELSVQAVADAITRYLELRPNSADTVEGIRCWWIDWGMYQGSDVTTQIALELLEQQGVVEQLAIGNRIYWRKKRA</sequence>
<feature type="chain" id="PRO_5002153157" description="Lipoprotein" evidence="1">
    <location>
        <begin position="19"/>
        <end position="271"/>
    </location>
</feature>
<evidence type="ECO:0000313" key="3">
    <source>
        <dbReference type="Proteomes" id="UP000031433"/>
    </source>
</evidence>
<dbReference type="PROSITE" id="PS51257">
    <property type="entry name" value="PROKAR_LIPOPROTEIN"/>
    <property type="match status" value="1"/>
</dbReference>
<dbReference type="EMBL" id="JXBL01000001">
    <property type="protein sequence ID" value="KIE41713.1"/>
    <property type="molecule type" value="Genomic_DNA"/>
</dbReference>
<dbReference type="AlphaFoldDB" id="A0A0C1TR06"/>
<evidence type="ECO:0008006" key="4">
    <source>
        <dbReference type="Google" id="ProtNLM"/>
    </source>
</evidence>
<organism evidence="2 3">
    <name type="scientific">Geobacter soli</name>
    <dbReference type="NCBI Taxonomy" id="1510391"/>
    <lineage>
        <taxon>Bacteria</taxon>
        <taxon>Pseudomonadati</taxon>
        <taxon>Thermodesulfobacteriota</taxon>
        <taxon>Desulfuromonadia</taxon>
        <taxon>Geobacterales</taxon>
        <taxon>Geobacteraceae</taxon>
        <taxon>Geobacter</taxon>
    </lineage>
</organism>
<gene>
    <name evidence="2" type="ORF">SE37_03245</name>
</gene>
<accession>A0A0C1TR06</accession>
<keyword evidence="1" id="KW-0732">Signal</keyword>
<keyword evidence="3" id="KW-1185">Reference proteome</keyword>
<proteinExistence type="predicted"/>
<evidence type="ECO:0000313" key="2">
    <source>
        <dbReference type="EMBL" id="KIE41713.1"/>
    </source>
</evidence>
<evidence type="ECO:0000256" key="1">
    <source>
        <dbReference type="SAM" id="SignalP"/>
    </source>
</evidence>